<dbReference type="GO" id="GO:0045004">
    <property type="term" value="P:DNA replication proofreading"/>
    <property type="evidence" value="ECO:0007669"/>
    <property type="project" value="TreeGrafter"/>
</dbReference>
<dbReference type="InterPro" id="IPR006054">
    <property type="entry name" value="DnaQ"/>
</dbReference>
<dbReference type="InterPro" id="IPR036397">
    <property type="entry name" value="RNaseH_sf"/>
</dbReference>
<dbReference type="InterPro" id="IPR013520">
    <property type="entry name" value="Ribonucl_H"/>
</dbReference>
<dbReference type="Proteomes" id="UP000272412">
    <property type="component" value="Unassembled WGS sequence"/>
</dbReference>
<dbReference type="EMBL" id="RPFL01000004">
    <property type="protein sequence ID" value="RPD90113.1"/>
    <property type="molecule type" value="Genomic_DNA"/>
</dbReference>
<dbReference type="OrthoDB" id="9803913at2"/>
<dbReference type="GO" id="GO:0005829">
    <property type="term" value="C:cytosol"/>
    <property type="evidence" value="ECO:0007669"/>
    <property type="project" value="TreeGrafter"/>
</dbReference>
<dbReference type="CDD" id="cd06127">
    <property type="entry name" value="DEDDh"/>
    <property type="match status" value="1"/>
</dbReference>
<organism evidence="6 7">
    <name type="scientific">Neisseria weixii</name>
    <dbReference type="NCBI Taxonomy" id="1853276"/>
    <lineage>
        <taxon>Bacteria</taxon>
        <taxon>Pseudomonadati</taxon>
        <taxon>Pseudomonadota</taxon>
        <taxon>Betaproteobacteria</taxon>
        <taxon>Neisseriales</taxon>
        <taxon>Neisseriaceae</taxon>
        <taxon>Neisseria</taxon>
    </lineage>
</organism>
<dbReference type="EC" id="2.7.7.7" evidence="1"/>
<accession>A0A3N4NSG3</accession>
<keyword evidence="6" id="KW-0540">Nuclease</keyword>
<evidence type="ECO:0000313" key="6">
    <source>
        <dbReference type="EMBL" id="RPD90113.1"/>
    </source>
</evidence>
<evidence type="ECO:0000313" key="7">
    <source>
        <dbReference type="Proteomes" id="UP000272412"/>
    </source>
</evidence>
<comment type="subunit">
    <text evidence="3">DNA polymerase III contains a core (composed of alpha, epsilon and theta chains) that associates with a tau subunit. This core dimerizes to form the POLIII' complex. PolIII' associates with the gamma complex (composed of gamma, delta, delta', psi and chi chains) and with the beta chain to form the complete DNA polymerase III complex.</text>
</comment>
<dbReference type="NCBIfam" id="TIGR00573">
    <property type="entry name" value="dnaq"/>
    <property type="match status" value="1"/>
</dbReference>
<dbReference type="AlphaFoldDB" id="A0A3N4NSG3"/>
<gene>
    <name evidence="6" type="ORF">EGK74_02095</name>
</gene>
<comment type="function">
    <text evidence="2">DNA polymerase III is a complex, multichain enzyme responsible for most of the replicative synthesis in bacteria. The epsilon subunit contain the editing function and is a proofreading 3'-5' exonuclease.</text>
</comment>
<dbReference type="RefSeq" id="WP_123803791.1">
    <property type="nucleotide sequence ID" value="NZ_RPFL01000004.1"/>
</dbReference>
<dbReference type="InterPro" id="IPR012337">
    <property type="entry name" value="RNaseH-like_sf"/>
</dbReference>
<dbReference type="PANTHER" id="PTHR30231">
    <property type="entry name" value="DNA POLYMERASE III SUBUNIT EPSILON"/>
    <property type="match status" value="1"/>
</dbReference>
<evidence type="ECO:0000256" key="2">
    <source>
        <dbReference type="ARBA" id="ARBA00025483"/>
    </source>
</evidence>
<sequence length="463" mass="51950">MAHASRWPRLAAAFSRIGLPVAVVDLETTGGNLYQDRVTEVAVLSFDNGQVKRYEWLVNPQQPISSFITRLTGIDNELVKDAPFFGQIAADLLPLLRGTLLLAHNSRFDYSFLRHEFQRIGIDFAAPALCTVQLSRRLYPQFHKHNLDSIIERMGISVENRHRAMTDVLALVDFLERSLEEKGEEEWLNHSRALLNPKMLPTWLPDTLAEQIYALPDSEGVLVWLDKYGQAQALQSHTRAYFEVAAMLNGKKIPSFVQSAVSIHFMPAIGPVHALWLKAQAMVQFNLSPSETFRTFTTVQFSPDEHGVLQARLVPMSNGIHPHRPYGFFLHRKGAKRALAAWAQEHGLCPDSLNILPETHAKNEPCPIQAIGQCDGSCQNANGVSQQNRRILSLAPLLPVADWGRAHEIDIRETDKLSGQTLTFRCTANAVALPDGRWYFDDTLPAIIKAKFKQGKTVIEILN</sequence>
<evidence type="ECO:0000256" key="4">
    <source>
        <dbReference type="ARBA" id="ARBA00049244"/>
    </source>
</evidence>
<proteinExistence type="predicted"/>
<keyword evidence="7" id="KW-1185">Reference proteome</keyword>
<keyword evidence="6" id="KW-0378">Hydrolase</keyword>
<name>A0A3N4NSG3_9NEIS</name>
<evidence type="ECO:0000259" key="5">
    <source>
        <dbReference type="SMART" id="SM00479"/>
    </source>
</evidence>
<dbReference type="SMART" id="SM00479">
    <property type="entry name" value="EXOIII"/>
    <property type="match status" value="1"/>
</dbReference>
<evidence type="ECO:0000256" key="3">
    <source>
        <dbReference type="ARBA" id="ARBA00026073"/>
    </source>
</evidence>
<evidence type="ECO:0000256" key="1">
    <source>
        <dbReference type="ARBA" id="ARBA00012417"/>
    </source>
</evidence>
<dbReference type="Pfam" id="PF00929">
    <property type="entry name" value="RNase_T"/>
    <property type="match status" value="1"/>
</dbReference>
<feature type="domain" description="Exonuclease" evidence="5">
    <location>
        <begin position="20"/>
        <end position="184"/>
    </location>
</feature>
<dbReference type="Gene3D" id="3.30.420.10">
    <property type="entry name" value="Ribonuclease H-like superfamily/Ribonuclease H"/>
    <property type="match status" value="1"/>
</dbReference>
<keyword evidence="6" id="KW-0269">Exonuclease</keyword>
<dbReference type="GO" id="GO:0008408">
    <property type="term" value="F:3'-5' exonuclease activity"/>
    <property type="evidence" value="ECO:0007669"/>
    <property type="project" value="TreeGrafter"/>
</dbReference>
<protein>
    <recommendedName>
        <fullName evidence="1">DNA-directed DNA polymerase</fullName>
        <ecNumber evidence="1">2.7.7.7</ecNumber>
    </recommendedName>
</protein>
<comment type="caution">
    <text evidence="6">The sequence shown here is derived from an EMBL/GenBank/DDBJ whole genome shotgun (WGS) entry which is preliminary data.</text>
</comment>
<dbReference type="FunFam" id="3.30.420.10:FF:000045">
    <property type="entry name" value="3'-5' exonuclease DinG"/>
    <property type="match status" value="1"/>
</dbReference>
<dbReference type="GO" id="GO:0003677">
    <property type="term" value="F:DNA binding"/>
    <property type="evidence" value="ECO:0007669"/>
    <property type="project" value="InterPro"/>
</dbReference>
<dbReference type="GO" id="GO:0003887">
    <property type="term" value="F:DNA-directed DNA polymerase activity"/>
    <property type="evidence" value="ECO:0007669"/>
    <property type="project" value="UniProtKB-EC"/>
</dbReference>
<dbReference type="SUPFAM" id="SSF53098">
    <property type="entry name" value="Ribonuclease H-like"/>
    <property type="match status" value="1"/>
</dbReference>
<comment type="catalytic activity">
    <reaction evidence="4">
        <text>DNA(n) + a 2'-deoxyribonucleoside 5'-triphosphate = DNA(n+1) + diphosphate</text>
        <dbReference type="Rhea" id="RHEA:22508"/>
        <dbReference type="Rhea" id="RHEA-COMP:17339"/>
        <dbReference type="Rhea" id="RHEA-COMP:17340"/>
        <dbReference type="ChEBI" id="CHEBI:33019"/>
        <dbReference type="ChEBI" id="CHEBI:61560"/>
        <dbReference type="ChEBI" id="CHEBI:173112"/>
        <dbReference type="EC" id="2.7.7.7"/>
    </reaction>
</comment>
<dbReference type="PANTHER" id="PTHR30231:SF37">
    <property type="entry name" value="EXODEOXYRIBONUCLEASE 10"/>
    <property type="match status" value="1"/>
</dbReference>
<reference evidence="6 7" key="1">
    <citation type="submission" date="2018-11" db="EMBL/GenBank/DDBJ databases">
        <title>Neisseria weixii sp. nov. isolated from the rectal contents of plateau pika (Ochotona cruzoniae).</title>
        <authorList>
            <person name="Zhang G."/>
        </authorList>
    </citation>
    <scope>NUCLEOTIDE SEQUENCE [LARGE SCALE GENOMIC DNA]</scope>
    <source>
        <strain evidence="6 7">10009</strain>
    </source>
</reference>